<evidence type="ECO:0000256" key="5">
    <source>
        <dbReference type="ARBA" id="ARBA00022989"/>
    </source>
</evidence>
<evidence type="ECO:0000256" key="1">
    <source>
        <dbReference type="ARBA" id="ARBA00004651"/>
    </source>
</evidence>
<dbReference type="Gene3D" id="1.10.3720.10">
    <property type="entry name" value="MetI-like"/>
    <property type="match status" value="1"/>
</dbReference>
<protein>
    <submittedName>
        <fullName evidence="9">Transporter</fullName>
    </submittedName>
</protein>
<reference evidence="9" key="2">
    <citation type="journal article" date="2010" name="Appl. Environ. Microbiol.">
        <title>Cloning of separate meilingmycin biosynthesis gene clusters by use of acyltransferase-ketoreductase didomain PCR amplification.</title>
        <authorList>
            <person name="He Y."/>
            <person name="Sun Y."/>
            <person name="Liu T."/>
            <person name="Zhou X."/>
            <person name="Bai L."/>
            <person name="Deng Z."/>
        </authorList>
    </citation>
    <scope>NUCLEOTIDE SEQUENCE</scope>
    <source>
        <strain evidence="9">NS3226</strain>
    </source>
</reference>
<comment type="subcellular location">
    <subcellularLocation>
        <location evidence="1 7">Cell membrane</location>
        <topology evidence="1 7">Multi-pass membrane protein</topology>
    </subcellularLocation>
</comment>
<dbReference type="InterPro" id="IPR000515">
    <property type="entry name" value="MetI-like"/>
</dbReference>
<dbReference type="GO" id="GO:0055085">
    <property type="term" value="P:transmembrane transport"/>
    <property type="evidence" value="ECO:0007669"/>
    <property type="project" value="InterPro"/>
</dbReference>
<feature type="transmembrane region" description="Helical" evidence="7">
    <location>
        <begin position="99"/>
        <end position="125"/>
    </location>
</feature>
<keyword evidence="4 7" id="KW-0812">Transmembrane</keyword>
<dbReference type="AlphaFoldDB" id="D6C4D3"/>
<feature type="transmembrane region" description="Helical" evidence="7">
    <location>
        <begin position="137"/>
        <end position="159"/>
    </location>
</feature>
<evidence type="ECO:0000259" key="8">
    <source>
        <dbReference type="PROSITE" id="PS50928"/>
    </source>
</evidence>
<sequence length="318" mass="33774">MNRVMILYVLRRLTAGLVLAVLVTMITFLLLSTSFDDVASSVVGNGTTPARVQAQKAQMGLDRPLFTQYLDWLSHAIRGDLGLSYFTSEPVRSALAARLGVTLSIVLAALLATTLISVVLGVLAATRGGAVDRIAQGVSMVGYLVPNLLIAIALGYVLAVKLHWFPATGYTPLAENPAGWASTIAIPVVALMMSGVAGLTSQIRGAMIGELRKDYIRTLRTRGIPTRSIVLRHALRGAAGPALTVLSLEFIQMLGGALIIEQVFALPGFGQYAFNASLQGDIPIIMGISLFGVLLVVCVNLVVDLVNGWLNPKARVLQ</sequence>
<feature type="transmembrane region" description="Helical" evidence="7">
    <location>
        <begin position="179"/>
        <end position="199"/>
    </location>
</feature>
<evidence type="ECO:0000313" key="9">
    <source>
        <dbReference type="EMBL" id="ADC45594.1"/>
    </source>
</evidence>
<dbReference type="PROSITE" id="PS50928">
    <property type="entry name" value="ABC_TM1"/>
    <property type="match status" value="1"/>
</dbReference>
<reference evidence="9" key="1">
    <citation type="journal article" date="2003" name="Arch. Microbiol.">
        <title>Identification of a gene cluster encoding meilingmycin biosynthesis among multiple polyketide synthase contigs isolated from Streptomyces nanchangensis NS3226.</title>
        <authorList>
            <person name="Sun Y."/>
            <person name="Zhou X."/>
            <person name="Tu G."/>
            <person name="Deng Z."/>
        </authorList>
    </citation>
    <scope>NUCLEOTIDE SEQUENCE</scope>
    <source>
        <strain evidence="9">NS3226</strain>
    </source>
</reference>
<keyword evidence="3" id="KW-1003">Cell membrane</keyword>
<feature type="domain" description="ABC transmembrane type-1" evidence="8">
    <location>
        <begin position="99"/>
        <end position="303"/>
    </location>
</feature>
<dbReference type="PANTHER" id="PTHR43163:SF3">
    <property type="entry name" value="PEPTIDE ABC TRANSPORTER PERMEASE PROTEIN"/>
    <property type="match status" value="1"/>
</dbReference>
<dbReference type="EMBL" id="FJ952082">
    <property type="protein sequence ID" value="ADC45594.1"/>
    <property type="molecule type" value="Genomic_DNA"/>
</dbReference>
<dbReference type="SUPFAM" id="SSF161098">
    <property type="entry name" value="MetI-like"/>
    <property type="match status" value="1"/>
</dbReference>
<dbReference type="CDD" id="cd06261">
    <property type="entry name" value="TM_PBP2"/>
    <property type="match status" value="1"/>
</dbReference>
<feature type="transmembrane region" description="Helical" evidence="7">
    <location>
        <begin position="242"/>
        <end position="264"/>
    </location>
</feature>
<evidence type="ECO:0000256" key="2">
    <source>
        <dbReference type="ARBA" id="ARBA00022448"/>
    </source>
</evidence>
<evidence type="ECO:0000256" key="7">
    <source>
        <dbReference type="RuleBase" id="RU363032"/>
    </source>
</evidence>
<accession>D6C4D3</accession>
<dbReference type="InterPro" id="IPR045621">
    <property type="entry name" value="BPD_transp_1_N"/>
</dbReference>
<evidence type="ECO:0000256" key="3">
    <source>
        <dbReference type="ARBA" id="ARBA00022475"/>
    </source>
</evidence>
<name>D6C4D3_9ACTN</name>
<dbReference type="Pfam" id="PF19300">
    <property type="entry name" value="BPD_transp_1_N"/>
    <property type="match status" value="1"/>
</dbReference>
<keyword evidence="6 7" id="KW-0472">Membrane</keyword>
<comment type="similarity">
    <text evidence="7">Belongs to the binding-protein-dependent transport system permease family.</text>
</comment>
<evidence type="ECO:0000256" key="6">
    <source>
        <dbReference type="ARBA" id="ARBA00023136"/>
    </source>
</evidence>
<keyword evidence="2 7" id="KW-0813">Transport</keyword>
<evidence type="ECO:0000256" key="4">
    <source>
        <dbReference type="ARBA" id="ARBA00022692"/>
    </source>
</evidence>
<keyword evidence="5 7" id="KW-1133">Transmembrane helix</keyword>
<feature type="transmembrane region" description="Helical" evidence="7">
    <location>
        <begin position="284"/>
        <end position="310"/>
    </location>
</feature>
<organism evidence="9">
    <name type="scientific">Streptomyces nanchangensis</name>
    <dbReference type="NCBI Taxonomy" id="204925"/>
    <lineage>
        <taxon>Bacteria</taxon>
        <taxon>Bacillati</taxon>
        <taxon>Actinomycetota</taxon>
        <taxon>Actinomycetes</taxon>
        <taxon>Kitasatosporales</taxon>
        <taxon>Streptomycetaceae</taxon>
        <taxon>Streptomyces</taxon>
    </lineage>
</organism>
<dbReference type="Pfam" id="PF00528">
    <property type="entry name" value="BPD_transp_1"/>
    <property type="match status" value="1"/>
</dbReference>
<feature type="transmembrane region" description="Helical" evidence="7">
    <location>
        <begin position="12"/>
        <end position="31"/>
    </location>
</feature>
<dbReference type="PANTHER" id="PTHR43163">
    <property type="entry name" value="DIPEPTIDE TRANSPORT SYSTEM PERMEASE PROTEIN DPPB-RELATED"/>
    <property type="match status" value="1"/>
</dbReference>
<dbReference type="InterPro" id="IPR035906">
    <property type="entry name" value="MetI-like_sf"/>
</dbReference>
<proteinExistence type="inferred from homology"/>
<dbReference type="GO" id="GO:0005886">
    <property type="term" value="C:plasma membrane"/>
    <property type="evidence" value="ECO:0007669"/>
    <property type="project" value="UniProtKB-SubCell"/>
</dbReference>